<dbReference type="VEuPathDB" id="FungiDB:FOXG_05570"/>
<dbReference type="Proteomes" id="UP000285860">
    <property type="component" value="Unassembled WGS sequence"/>
</dbReference>
<feature type="compositionally biased region" description="Polar residues" evidence="1">
    <location>
        <begin position="12"/>
        <end position="38"/>
    </location>
</feature>
<dbReference type="VEuPathDB" id="FungiDB:FOC1_g10000156"/>
<feature type="compositionally biased region" description="Low complexity" evidence="1">
    <location>
        <begin position="99"/>
        <end position="114"/>
    </location>
</feature>
<dbReference type="AlphaFoldDB" id="A0A420P460"/>
<evidence type="ECO:0000256" key="1">
    <source>
        <dbReference type="SAM" id="MobiDB-lite"/>
    </source>
</evidence>
<dbReference type="EMBL" id="MRCY01000415">
    <property type="protein sequence ID" value="RKK87313.1"/>
    <property type="molecule type" value="Genomic_DNA"/>
</dbReference>
<dbReference type="VEuPathDB" id="FungiDB:FOZG_18550"/>
<proteinExistence type="predicted"/>
<feature type="region of interest" description="Disordered" evidence="1">
    <location>
        <begin position="805"/>
        <end position="892"/>
    </location>
</feature>
<dbReference type="VEuPathDB" id="FungiDB:HZS61_005424"/>
<feature type="region of interest" description="Disordered" evidence="1">
    <location>
        <begin position="759"/>
        <end position="789"/>
    </location>
</feature>
<evidence type="ECO:0000313" key="3">
    <source>
        <dbReference type="Proteomes" id="UP000285860"/>
    </source>
</evidence>
<evidence type="ECO:0000313" key="2">
    <source>
        <dbReference type="EMBL" id="RKK87313.1"/>
    </source>
</evidence>
<feature type="compositionally biased region" description="Polar residues" evidence="1">
    <location>
        <begin position="769"/>
        <end position="787"/>
    </location>
</feature>
<feature type="region of interest" description="Disordered" evidence="1">
    <location>
        <begin position="1"/>
        <end position="38"/>
    </location>
</feature>
<sequence>MPPDVRSHHVRQYSSTIPQTAQPQDGGPSSNWAVPENQCSAQDISYPVRNDPTSAVSPSLGYAEQTAGDWRVTDSGSTASSMTLGFTVAAAPVGHQQQPSSSDSAKSPKPSPLSFTEVDSVRRQAEPYRLAIAEFPINLLTSSWSRSNNRPLDRNHVAHLCQSFSRGNLTRRAEENYIQVTCSAASVDSFISTIAGSDRHANGHSVLSFEHWDDVNDEKPELMTGQHRIEALRNYVKQTGSGSDDLWWTCEFYNKDTLPVELDIKLRVNRRDLTLPDSHGQIWLQLAFASDRDPTLFSPPKNKNKQALERRMLDILCLRGETRFPISRLVTLWRNERWRPMITRWCQTRVGRATFNISIWDRMASYRIDDAKLYEADASDSVVLYEQYLFDTFYQVLETLKTLPTPAAESIQVSDWAKLATDLGNNTYTATDVHQLFYPKDSSNSDDSTAPTSRQTGFFGSLDRKAYNDLFRHILQHNPSLPFADVQSLLRIKKDEGEIMTRVMDHVVRWVNAQPIDIVNRHDNNKPLRRQDLTPAIERQMVAAYGANWWVQLKEGGGGDGGADDAAAWLELRSQFLEKQVLDYVRLNVARFKDPSTAQYLALMPEEEQDHSYAERFASDDLWMGLFRVVQDTIGPAFRPVWQDSVSNRVGEYLNCRDEAHNLDSETHRGPASAITRAICSQLGNIPEVKENPALRGVYASTELGMYIDQAVLMWAADRCRKAVEINESDDGAPWSDETLRMIQMAYQGYERLLSGMAAATSSDEQRRQPSQGSIQINKTRGAQGSNCRAGEATRLEDLSLMQQSSYTATSPSTQYLQSSRNHHRGGKRRQEATGYLPSQQLRPATEVGHSLQLPGEPVRGTWTAQSQRRRGNLSAGQRTLGRSDLTGTNAP</sequence>
<feature type="compositionally biased region" description="Polar residues" evidence="1">
    <location>
        <begin position="805"/>
        <end position="820"/>
    </location>
</feature>
<comment type="caution">
    <text evidence="2">The sequence shown here is derived from an EMBL/GenBank/DDBJ whole genome shotgun (WGS) entry which is preliminary data.</text>
</comment>
<feature type="region of interest" description="Disordered" evidence="1">
    <location>
        <begin position="93"/>
        <end position="118"/>
    </location>
</feature>
<gene>
    <name evidence="2" type="ORF">BFJ68_g17066</name>
</gene>
<accession>A0A420P460</accession>
<protein>
    <submittedName>
        <fullName evidence="2">Uncharacterized protein</fullName>
    </submittedName>
</protein>
<organism evidence="2 3">
    <name type="scientific">Fusarium oxysporum</name>
    <name type="common">Fusarium vascular wilt</name>
    <dbReference type="NCBI Taxonomy" id="5507"/>
    <lineage>
        <taxon>Eukaryota</taxon>
        <taxon>Fungi</taxon>
        <taxon>Dikarya</taxon>
        <taxon>Ascomycota</taxon>
        <taxon>Pezizomycotina</taxon>
        <taxon>Sordariomycetes</taxon>
        <taxon>Hypocreomycetidae</taxon>
        <taxon>Hypocreales</taxon>
        <taxon>Nectriaceae</taxon>
        <taxon>Fusarium</taxon>
        <taxon>Fusarium oxysporum species complex</taxon>
    </lineage>
</organism>
<reference evidence="2 3" key="1">
    <citation type="journal article" date="2018" name="Sci. Rep.">
        <title>Characterisation of pathogen-specific regions and novel effector candidates in Fusarium oxysporum f. sp. cepae.</title>
        <authorList>
            <person name="Armitage A.D."/>
            <person name="Taylor A."/>
            <person name="Sobczyk M.K."/>
            <person name="Baxter L."/>
            <person name="Greenfield B.P."/>
            <person name="Bates H.J."/>
            <person name="Wilson F."/>
            <person name="Jackson A.C."/>
            <person name="Ott S."/>
            <person name="Harrison R.J."/>
            <person name="Clarkson J.P."/>
        </authorList>
    </citation>
    <scope>NUCLEOTIDE SEQUENCE [LARGE SCALE GENOMIC DNA]</scope>
    <source>
        <strain evidence="2 3">Fo_A28</strain>
    </source>
</reference>
<name>A0A420P460_FUSOX</name>